<evidence type="ECO:0000256" key="1">
    <source>
        <dbReference type="ARBA" id="ARBA00010333"/>
    </source>
</evidence>
<feature type="domain" description="Solute-binding protein family 3/N-terminal" evidence="5">
    <location>
        <begin position="39"/>
        <end position="269"/>
    </location>
</feature>
<dbReference type="Proteomes" id="UP001059272">
    <property type="component" value="Chromosome"/>
</dbReference>
<comment type="similarity">
    <text evidence="1">Belongs to the bacterial solute-binding protein 3 family.</text>
</comment>
<reference evidence="7" key="1">
    <citation type="submission" date="2021-12" db="EMBL/GenBank/DDBJ databases">
        <title>Genome sequence of novel Pectobacterium sp. causing blackleg.</title>
        <authorList>
            <person name="Wang J."/>
        </authorList>
    </citation>
    <scope>NUCLEOTIDE SEQUENCE</scope>
    <source>
        <strain evidence="7">BY21311</strain>
    </source>
</reference>
<proteinExistence type="inferred from homology"/>
<evidence type="ECO:0000313" key="6">
    <source>
        <dbReference type="EMBL" id="MEQ9937054.1"/>
    </source>
</evidence>
<dbReference type="SMART" id="SM00062">
    <property type="entry name" value="PBPb"/>
    <property type="match status" value="1"/>
</dbReference>
<accession>A0AAE9T0D2</accession>
<dbReference type="SUPFAM" id="SSF53850">
    <property type="entry name" value="Periplasmic binding protein-like II"/>
    <property type="match status" value="1"/>
</dbReference>
<dbReference type="RefSeq" id="WP_224718253.1">
    <property type="nucleotide sequence ID" value="NZ_CP090065.1"/>
</dbReference>
<dbReference type="EMBL" id="CP090065">
    <property type="protein sequence ID" value="UVO09230.1"/>
    <property type="molecule type" value="Genomic_DNA"/>
</dbReference>
<feature type="signal peptide" evidence="4">
    <location>
        <begin position="1"/>
        <end position="28"/>
    </location>
</feature>
<keyword evidence="2" id="KW-0813">Transport</keyword>
<keyword evidence="3 4" id="KW-0732">Signal</keyword>
<feature type="chain" id="PRO_5042256859" evidence="4">
    <location>
        <begin position="29"/>
        <end position="283"/>
    </location>
</feature>
<dbReference type="InterPro" id="IPR001638">
    <property type="entry name" value="Solute-binding_3/MltF_N"/>
</dbReference>
<sequence length="283" mass="31450">MSKTMLSSLMTLSGVALTASFIPTIAHADVLEKIADRGVISVCTNVNNPPLAFLESSGETKGLHIDLLNDFTQRLSTQLGKTVKVDLVPVLPANRVQFLQQGKCDILFTSLTVSEERKKLVQFVEPYYYAAGPALLTKKGVTFSNWEEVKGKAICSNQGSSWNVPLEQKFGANIVAFQTQQEVDQSLRDGRCAALVSDDSYLQARFLNDKEGIWKDYIIQNLTPFTEGPWGLAVRFNEPQFTHFISDVIKDWNKQGTIIELAKKWGLKPAPFAVKAHEEAIKL</sequence>
<evidence type="ECO:0000256" key="3">
    <source>
        <dbReference type="ARBA" id="ARBA00022729"/>
    </source>
</evidence>
<dbReference type="GO" id="GO:0006865">
    <property type="term" value="P:amino acid transport"/>
    <property type="evidence" value="ECO:0007669"/>
    <property type="project" value="TreeGrafter"/>
</dbReference>
<gene>
    <name evidence="6" type="ORF">ABRQ07_05375</name>
    <name evidence="7" type="ORF">LW347_04415</name>
</gene>
<evidence type="ECO:0000313" key="7">
    <source>
        <dbReference type="EMBL" id="UVO09230.1"/>
    </source>
</evidence>
<evidence type="ECO:0000259" key="5">
    <source>
        <dbReference type="SMART" id="SM00062"/>
    </source>
</evidence>
<organism evidence="7 8">
    <name type="scientific">Pectobacterium polonicum</name>
    <dbReference type="NCBI Taxonomy" id="2485124"/>
    <lineage>
        <taxon>Bacteria</taxon>
        <taxon>Pseudomonadati</taxon>
        <taxon>Pseudomonadota</taxon>
        <taxon>Gammaproteobacteria</taxon>
        <taxon>Enterobacterales</taxon>
        <taxon>Pectobacteriaceae</taxon>
        <taxon>Pectobacterium</taxon>
    </lineage>
</organism>
<dbReference type="GO" id="GO:0005576">
    <property type="term" value="C:extracellular region"/>
    <property type="evidence" value="ECO:0007669"/>
    <property type="project" value="TreeGrafter"/>
</dbReference>
<dbReference type="Proteomes" id="UP001463408">
    <property type="component" value="Unassembled WGS sequence"/>
</dbReference>
<dbReference type="KEGG" id="ppoo:LW347_04415"/>
<evidence type="ECO:0000313" key="9">
    <source>
        <dbReference type="Proteomes" id="UP001463408"/>
    </source>
</evidence>
<evidence type="ECO:0000256" key="4">
    <source>
        <dbReference type="SAM" id="SignalP"/>
    </source>
</evidence>
<dbReference type="Gene3D" id="3.40.190.10">
    <property type="entry name" value="Periplasmic binding protein-like II"/>
    <property type="match status" value="2"/>
</dbReference>
<dbReference type="CDD" id="cd13693">
    <property type="entry name" value="PBP2_polar_AA"/>
    <property type="match status" value="1"/>
</dbReference>
<dbReference type="GO" id="GO:0030288">
    <property type="term" value="C:outer membrane-bounded periplasmic space"/>
    <property type="evidence" value="ECO:0007669"/>
    <property type="project" value="TreeGrafter"/>
</dbReference>
<evidence type="ECO:0000313" key="8">
    <source>
        <dbReference type="Proteomes" id="UP001059272"/>
    </source>
</evidence>
<dbReference type="InterPro" id="IPR051455">
    <property type="entry name" value="Bact_solute-bind_prot3"/>
</dbReference>
<dbReference type="AlphaFoldDB" id="A0AAE9T0D2"/>
<keyword evidence="9" id="KW-1185">Reference proteome</keyword>
<dbReference type="PANTHER" id="PTHR30085">
    <property type="entry name" value="AMINO ACID ABC TRANSPORTER PERMEASE"/>
    <property type="match status" value="1"/>
</dbReference>
<dbReference type="EMBL" id="JBEHEF010000004">
    <property type="protein sequence ID" value="MEQ9937054.1"/>
    <property type="molecule type" value="Genomic_DNA"/>
</dbReference>
<protein>
    <submittedName>
        <fullName evidence="7">Transporter substrate-binding domain-containing protein</fullName>
    </submittedName>
</protein>
<name>A0AAE9T0D2_9GAMM</name>
<dbReference type="Pfam" id="PF00497">
    <property type="entry name" value="SBP_bac_3"/>
    <property type="match status" value="1"/>
</dbReference>
<dbReference type="PANTHER" id="PTHR30085:SF6">
    <property type="entry name" value="ABC TRANSPORTER GLUTAMINE-BINDING PROTEIN GLNH"/>
    <property type="match status" value="1"/>
</dbReference>
<evidence type="ECO:0000256" key="2">
    <source>
        <dbReference type="ARBA" id="ARBA00022448"/>
    </source>
</evidence>
<reference evidence="6 9" key="2">
    <citation type="submission" date="2024-06" db="EMBL/GenBank/DDBJ databases">
        <title>Pangenomics to understand the prophage dynamics in the radiating lineages of P. brasiliense.</title>
        <authorList>
            <person name="Pardeshi L.A."/>
            <person name="Van Duivenbode I."/>
            <person name="Jonkheer E.M."/>
            <person name="Pel M.J.C."/>
            <person name="Kupczok A."/>
            <person name="De Ridder D."/>
            <person name="Smit S."/>
            <person name="Van Der Lee T.J."/>
        </authorList>
    </citation>
    <scope>NUCLEOTIDE SEQUENCE [LARGE SCALE GENOMIC DNA]</scope>
    <source>
        <strain evidence="6 9">PD 8607</strain>
    </source>
</reference>